<accession>A0A481ZHZ5</accession>
<sequence>MKIKAVCPICRAKVDIDEKHCVICFAITIKEHLSLVTDDVIYTIFILIMREQRADRMAISIR</sequence>
<evidence type="ECO:0000313" key="1">
    <source>
        <dbReference type="EMBL" id="QBK93801.1"/>
    </source>
</evidence>
<dbReference type="EMBL" id="MK500605">
    <property type="protein sequence ID" value="QBK93801.1"/>
    <property type="molecule type" value="Genomic_DNA"/>
</dbReference>
<reference evidence="1" key="1">
    <citation type="journal article" date="2019" name="MBio">
        <title>Virus Genomes from Deep Sea Sediments Expand the Ocean Megavirome and Support Independent Origins of Viral Gigantism.</title>
        <authorList>
            <person name="Backstrom D."/>
            <person name="Yutin N."/>
            <person name="Jorgensen S.L."/>
            <person name="Dharamshi J."/>
            <person name="Homa F."/>
            <person name="Zaremba-Niedwiedzka K."/>
            <person name="Spang A."/>
            <person name="Wolf Y.I."/>
            <person name="Koonin E.V."/>
            <person name="Ettema T.J."/>
        </authorList>
    </citation>
    <scope>NUCLEOTIDE SEQUENCE</scope>
</reference>
<organism evidence="1">
    <name type="scientific">Pithovirus LCPAC406</name>
    <dbReference type="NCBI Taxonomy" id="2506599"/>
    <lineage>
        <taxon>Viruses</taxon>
        <taxon>Pithoviruses</taxon>
    </lineage>
</organism>
<gene>
    <name evidence="1" type="ORF">LCPAC406_01150</name>
</gene>
<protein>
    <submittedName>
        <fullName evidence="1">Uncharacterized protein</fullName>
    </submittedName>
</protein>
<proteinExistence type="predicted"/>
<name>A0A481ZHZ5_9VIRU</name>